<dbReference type="RefSeq" id="WP_115543645.1">
    <property type="nucleotide sequence ID" value="NZ_NXLQ01000027.1"/>
</dbReference>
<accession>A0A3D8ICN4</accession>
<comment type="caution">
    <text evidence="2">The sequence shown here is derived from an EMBL/GenBank/DDBJ whole genome shotgun (WGS) entry which is preliminary data.</text>
</comment>
<organism evidence="2 3">
    <name type="scientific">Helicobacter didelphidarum</name>
    <dbReference type="NCBI Taxonomy" id="2040648"/>
    <lineage>
        <taxon>Bacteria</taxon>
        <taxon>Pseudomonadati</taxon>
        <taxon>Campylobacterota</taxon>
        <taxon>Epsilonproteobacteria</taxon>
        <taxon>Campylobacterales</taxon>
        <taxon>Helicobacteraceae</taxon>
        <taxon>Helicobacter</taxon>
    </lineage>
</organism>
<keyword evidence="3" id="KW-1185">Reference proteome</keyword>
<name>A0A3D8ICN4_9HELI</name>
<dbReference type="AlphaFoldDB" id="A0A3D8ICN4"/>
<evidence type="ECO:0000313" key="3">
    <source>
        <dbReference type="Proteomes" id="UP000256379"/>
    </source>
</evidence>
<proteinExistence type="predicted"/>
<feature type="chain" id="PRO_5017767167" description="DUF1104 domain-containing protein" evidence="1">
    <location>
        <begin position="19"/>
        <end position="159"/>
    </location>
</feature>
<evidence type="ECO:0008006" key="4">
    <source>
        <dbReference type="Google" id="ProtNLM"/>
    </source>
</evidence>
<reference evidence="2 3" key="1">
    <citation type="submission" date="2018-04" db="EMBL/GenBank/DDBJ databases">
        <title>Novel Campyloabacter and Helicobacter Species and Strains.</title>
        <authorList>
            <person name="Mannion A.J."/>
            <person name="Shen Z."/>
            <person name="Fox J.G."/>
        </authorList>
    </citation>
    <scope>NUCLEOTIDE SEQUENCE [LARGE SCALE GENOMIC DNA]</scope>
    <source>
        <strain evidence="2 3">MIT 17-337</strain>
    </source>
</reference>
<sequence>MKKIIFSLLFLFSGILFANAKVEVENFKVKQWQDTTHCKLQKKNVAICEFVDSAVKLTDNNEKLEELFTKYDKNNKIKFNTLDEFINKAKVSESDAKALKLYRDRIKGNYKKICESHAKLNADEREYFEGLKLRYNDTKLYDEVETNEVCDKRKEIIKE</sequence>
<gene>
    <name evidence="2" type="ORF">CQA53_08855</name>
</gene>
<dbReference type="EMBL" id="NXLQ01000027">
    <property type="protein sequence ID" value="RDU62919.1"/>
    <property type="molecule type" value="Genomic_DNA"/>
</dbReference>
<evidence type="ECO:0000313" key="2">
    <source>
        <dbReference type="EMBL" id="RDU62919.1"/>
    </source>
</evidence>
<evidence type="ECO:0000256" key="1">
    <source>
        <dbReference type="SAM" id="SignalP"/>
    </source>
</evidence>
<dbReference type="Proteomes" id="UP000256379">
    <property type="component" value="Unassembled WGS sequence"/>
</dbReference>
<feature type="signal peptide" evidence="1">
    <location>
        <begin position="1"/>
        <end position="18"/>
    </location>
</feature>
<keyword evidence="1" id="KW-0732">Signal</keyword>
<protein>
    <recommendedName>
        <fullName evidence="4">DUF1104 domain-containing protein</fullName>
    </recommendedName>
</protein>